<dbReference type="EMBL" id="CAADRM010000080">
    <property type="protein sequence ID" value="VFU13450.1"/>
    <property type="molecule type" value="Genomic_DNA"/>
</dbReference>
<evidence type="ECO:0000313" key="1">
    <source>
        <dbReference type="EMBL" id="VFU13450.1"/>
    </source>
</evidence>
<dbReference type="AlphaFoldDB" id="A0A485M009"/>
<sequence>MEIAVVLGYVVIVYCKDTPMSAYAANLDLNVC</sequence>
<gene>
    <name evidence="1" type="ORF">SCFA_190005</name>
</gene>
<reference evidence="1" key="1">
    <citation type="submission" date="2019-03" db="EMBL/GenBank/DDBJ databases">
        <authorList>
            <person name="Hao L."/>
        </authorList>
    </citation>
    <scope>NUCLEOTIDE SEQUENCE</scope>
</reference>
<organism evidence="1">
    <name type="scientific">anaerobic digester metagenome</name>
    <dbReference type="NCBI Taxonomy" id="1263854"/>
    <lineage>
        <taxon>unclassified sequences</taxon>
        <taxon>metagenomes</taxon>
        <taxon>ecological metagenomes</taxon>
    </lineage>
</organism>
<proteinExistence type="predicted"/>
<accession>A0A485M009</accession>
<name>A0A485M009_9ZZZZ</name>
<protein>
    <submittedName>
        <fullName evidence="1">Uncharacterized protein</fullName>
    </submittedName>
</protein>